<sequence length="192" mass="19557">MSARPQRATAPVRVPAGASAGGDGIVVGTGPVTVDVYVDFLCPFCKSFERTSGPALNGMVKDRAISLICHPVGFLDRLSTNQYSSRASAASACASDGGRFVEYARALFAGQPPEGGPGLTDDELIELGGPAGLTGPAFGECVRAGAYLDWTAYVTRKAVERGVSATPTVLVEGVSVRTDPQAIVAAVAAAAP</sequence>
<dbReference type="EMBL" id="JBHMBS010000013">
    <property type="protein sequence ID" value="MFB9678902.1"/>
    <property type="molecule type" value="Genomic_DNA"/>
</dbReference>
<dbReference type="CDD" id="cd02972">
    <property type="entry name" value="DsbA_family"/>
    <property type="match status" value="1"/>
</dbReference>
<dbReference type="PANTHER" id="PTHR13887">
    <property type="entry name" value="GLUTATHIONE S-TRANSFERASE KAPPA"/>
    <property type="match status" value="1"/>
</dbReference>
<keyword evidence="8" id="KW-1185">Reference proteome</keyword>
<proteinExistence type="inferred from homology"/>
<evidence type="ECO:0000259" key="6">
    <source>
        <dbReference type="Pfam" id="PF13462"/>
    </source>
</evidence>
<reference evidence="7 8" key="1">
    <citation type="submission" date="2024-09" db="EMBL/GenBank/DDBJ databases">
        <authorList>
            <person name="Sun Q."/>
            <person name="Mori K."/>
        </authorList>
    </citation>
    <scope>NUCLEOTIDE SEQUENCE [LARGE SCALE GENOMIC DNA]</scope>
    <source>
        <strain evidence="7 8">JCM 3028</strain>
    </source>
</reference>
<dbReference type="InterPro" id="IPR036249">
    <property type="entry name" value="Thioredoxin-like_sf"/>
</dbReference>
<keyword evidence="3" id="KW-0560">Oxidoreductase</keyword>
<dbReference type="RefSeq" id="WP_386160141.1">
    <property type="nucleotide sequence ID" value="NZ_JBHMBS010000013.1"/>
</dbReference>
<dbReference type="Gene3D" id="3.40.30.10">
    <property type="entry name" value="Glutaredoxin"/>
    <property type="match status" value="1"/>
</dbReference>
<keyword evidence="2" id="KW-0732">Signal</keyword>
<feature type="domain" description="Thioredoxin-like fold" evidence="6">
    <location>
        <begin position="31"/>
        <end position="178"/>
    </location>
</feature>
<dbReference type="Pfam" id="PF13462">
    <property type="entry name" value="Thioredoxin_4"/>
    <property type="match status" value="1"/>
</dbReference>
<evidence type="ECO:0000313" key="8">
    <source>
        <dbReference type="Proteomes" id="UP001589610"/>
    </source>
</evidence>
<dbReference type="PANTHER" id="PTHR13887:SF14">
    <property type="entry name" value="DISULFIDE BOND FORMATION PROTEIN D"/>
    <property type="match status" value="1"/>
</dbReference>
<keyword evidence="5" id="KW-0676">Redox-active center</keyword>
<accession>A0ABV5TIQ9</accession>
<evidence type="ECO:0000256" key="3">
    <source>
        <dbReference type="ARBA" id="ARBA00023002"/>
    </source>
</evidence>
<evidence type="ECO:0000256" key="1">
    <source>
        <dbReference type="ARBA" id="ARBA00005791"/>
    </source>
</evidence>
<evidence type="ECO:0000313" key="7">
    <source>
        <dbReference type="EMBL" id="MFB9678902.1"/>
    </source>
</evidence>
<organism evidence="7 8">
    <name type="scientific">Streptosporangium vulgare</name>
    <dbReference type="NCBI Taxonomy" id="46190"/>
    <lineage>
        <taxon>Bacteria</taxon>
        <taxon>Bacillati</taxon>
        <taxon>Actinomycetota</taxon>
        <taxon>Actinomycetes</taxon>
        <taxon>Streptosporangiales</taxon>
        <taxon>Streptosporangiaceae</taxon>
        <taxon>Streptosporangium</taxon>
    </lineage>
</organism>
<keyword evidence="4" id="KW-1015">Disulfide bond</keyword>
<evidence type="ECO:0000256" key="2">
    <source>
        <dbReference type="ARBA" id="ARBA00022729"/>
    </source>
</evidence>
<dbReference type="InterPro" id="IPR012336">
    <property type="entry name" value="Thioredoxin-like_fold"/>
</dbReference>
<evidence type="ECO:0000256" key="5">
    <source>
        <dbReference type="ARBA" id="ARBA00023284"/>
    </source>
</evidence>
<gene>
    <name evidence="7" type="ORF">ACFFRH_25765</name>
</gene>
<comment type="similarity">
    <text evidence="1">Belongs to the thioredoxin family. DsbA subfamily.</text>
</comment>
<evidence type="ECO:0000256" key="4">
    <source>
        <dbReference type="ARBA" id="ARBA00023157"/>
    </source>
</evidence>
<comment type="caution">
    <text evidence="7">The sequence shown here is derived from an EMBL/GenBank/DDBJ whole genome shotgun (WGS) entry which is preliminary data.</text>
</comment>
<dbReference type="SUPFAM" id="SSF52833">
    <property type="entry name" value="Thioredoxin-like"/>
    <property type="match status" value="1"/>
</dbReference>
<protein>
    <submittedName>
        <fullName evidence="7">DsbA family protein</fullName>
    </submittedName>
</protein>
<dbReference type="Proteomes" id="UP001589610">
    <property type="component" value="Unassembled WGS sequence"/>
</dbReference>
<name>A0ABV5TIQ9_9ACTN</name>